<dbReference type="AlphaFoldDB" id="A0A9D1EA37"/>
<keyword evidence="6 9" id="KW-1133">Transmembrane helix</keyword>
<feature type="transmembrane region" description="Helical" evidence="9">
    <location>
        <begin position="56"/>
        <end position="77"/>
    </location>
</feature>
<dbReference type="InterPro" id="IPR004692">
    <property type="entry name" value="SecG"/>
</dbReference>
<keyword evidence="5 9" id="KW-0653">Protein transport</keyword>
<keyword evidence="9" id="KW-1003">Cell membrane</keyword>
<keyword evidence="3 9" id="KW-0813">Transport</keyword>
<keyword evidence="4 9" id="KW-0812">Transmembrane</keyword>
<dbReference type="GO" id="GO:0005886">
    <property type="term" value="C:plasma membrane"/>
    <property type="evidence" value="ECO:0007669"/>
    <property type="project" value="UniProtKB-SubCell"/>
</dbReference>
<organism evidence="10 11">
    <name type="scientific">Candidatus Pullilachnospira gallistercoris</name>
    <dbReference type="NCBI Taxonomy" id="2840911"/>
    <lineage>
        <taxon>Bacteria</taxon>
        <taxon>Bacillati</taxon>
        <taxon>Bacillota</taxon>
        <taxon>Clostridia</taxon>
        <taxon>Lachnospirales</taxon>
        <taxon>Lachnospiraceae</taxon>
        <taxon>Lachnospiraceae incertae sedis</taxon>
        <taxon>Candidatus Pullilachnospira</taxon>
    </lineage>
</organism>
<accession>A0A9D1EA37</accession>
<dbReference type="NCBIfam" id="TIGR00810">
    <property type="entry name" value="secG"/>
    <property type="match status" value="1"/>
</dbReference>
<proteinExistence type="inferred from homology"/>
<dbReference type="Proteomes" id="UP000823912">
    <property type="component" value="Unassembled WGS sequence"/>
</dbReference>
<gene>
    <name evidence="10" type="primary">secG</name>
    <name evidence="10" type="ORF">IAA55_07595</name>
</gene>
<reference evidence="10" key="1">
    <citation type="submission" date="2020-10" db="EMBL/GenBank/DDBJ databases">
        <authorList>
            <person name="Gilroy R."/>
        </authorList>
    </citation>
    <scope>NUCLEOTIDE SEQUENCE</scope>
    <source>
        <strain evidence="10">ChiSjej5B23-6657</strain>
    </source>
</reference>
<protein>
    <recommendedName>
        <fullName evidence="9">Protein-export membrane protein SecG</fullName>
    </recommendedName>
</protein>
<feature type="transmembrane region" description="Helical" evidence="9">
    <location>
        <begin position="6"/>
        <end position="25"/>
    </location>
</feature>
<evidence type="ECO:0000313" key="10">
    <source>
        <dbReference type="EMBL" id="HIR71130.1"/>
    </source>
</evidence>
<evidence type="ECO:0000256" key="8">
    <source>
        <dbReference type="ARBA" id="ARBA00023136"/>
    </source>
</evidence>
<comment type="function">
    <text evidence="9">Involved in protein export. Participates in an early event of protein translocation.</text>
</comment>
<dbReference type="PRINTS" id="PR01651">
    <property type="entry name" value="SECGEXPORT"/>
</dbReference>
<dbReference type="EMBL" id="DVHM01000121">
    <property type="protein sequence ID" value="HIR71130.1"/>
    <property type="molecule type" value="Genomic_DNA"/>
</dbReference>
<evidence type="ECO:0000256" key="9">
    <source>
        <dbReference type="RuleBase" id="RU365087"/>
    </source>
</evidence>
<evidence type="ECO:0000256" key="3">
    <source>
        <dbReference type="ARBA" id="ARBA00022448"/>
    </source>
</evidence>
<sequence length="80" mass="8692">MEVLKTILMIAFIIICIAITVIILLQEGKSAGLGSLNGTQSDTYWSRNKGRSKEGMMVKITSVLVLLFFVIAAVLNIGSF</sequence>
<evidence type="ECO:0000256" key="1">
    <source>
        <dbReference type="ARBA" id="ARBA00004141"/>
    </source>
</evidence>
<dbReference type="Pfam" id="PF03840">
    <property type="entry name" value="SecG"/>
    <property type="match status" value="1"/>
</dbReference>
<evidence type="ECO:0000256" key="2">
    <source>
        <dbReference type="ARBA" id="ARBA00008445"/>
    </source>
</evidence>
<evidence type="ECO:0000256" key="7">
    <source>
        <dbReference type="ARBA" id="ARBA00023010"/>
    </source>
</evidence>
<name>A0A9D1EA37_9FIRM</name>
<reference evidence="10" key="2">
    <citation type="journal article" date="2021" name="PeerJ">
        <title>Extensive microbial diversity within the chicken gut microbiome revealed by metagenomics and culture.</title>
        <authorList>
            <person name="Gilroy R."/>
            <person name="Ravi A."/>
            <person name="Getino M."/>
            <person name="Pursley I."/>
            <person name="Horton D.L."/>
            <person name="Alikhan N.F."/>
            <person name="Baker D."/>
            <person name="Gharbi K."/>
            <person name="Hall N."/>
            <person name="Watson M."/>
            <person name="Adriaenssens E.M."/>
            <person name="Foster-Nyarko E."/>
            <person name="Jarju S."/>
            <person name="Secka A."/>
            <person name="Antonio M."/>
            <person name="Oren A."/>
            <person name="Chaudhuri R.R."/>
            <person name="La Ragione R."/>
            <person name="Hildebrand F."/>
            <person name="Pallen M.J."/>
        </authorList>
    </citation>
    <scope>NUCLEOTIDE SEQUENCE</scope>
    <source>
        <strain evidence="10">ChiSjej5B23-6657</strain>
    </source>
</reference>
<evidence type="ECO:0000256" key="6">
    <source>
        <dbReference type="ARBA" id="ARBA00022989"/>
    </source>
</evidence>
<dbReference type="GO" id="GO:0015450">
    <property type="term" value="F:protein-transporting ATPase activity"/>
    <property type="evidence" value="ECO:0007669"/>
    <property type="project" value="UniProtKB-UniRule"/>
</dbReference>
<comment type="caution">
    <text evidence="10">The sequence shown here is derived from an EMBL/GenBank/DDBJ whole genome shotgun (WGS) entry which is preliminary data.</text>
</comment>
<keyword evidence="7 9" id="KW-0811">Translocation</keyword>
<evidence type="ECO:0000256" key="5">
    <source>
        <dbReference type="ARBA" id="ARBA00022927"/>
    </source>
</evidence>
<comment type="subcellular location">
    <subcellularLocation>
        <location evidence="9">Cell membrane</location>
        <topology evidence="9">Multi-pass membrane protein</topology>
    </subcellularLocation>
    <subcellularLocation>
        <location evidence="1">Membrane</location>
        <topology evidence="1">Multi-pass membrane protein</topology>
    </subcellularLocation>
</comment>
<evidence type="ECO:0000313" key="11">
    <source>
        <dbReference type="Proteomes" id="UP000823912"/>
    </source>
</evidence>
<evidence type="ECO:0000256" key="4">
    <source>
        <dbReference type="ARBA" id="ARBA00022692"/>
    </source>
</evidence>
<keyword evidence="8 9" id="KW-0472">Membrane</keyword>
<comment type="similarity">
    <text evidence="2 9">Belongs to the SecG family.</text>
</comment>
<dbReference type="GO" id="GO:0009306">
    <property type="term" value="P:protein secretion"/>
    <property type="evidence" value="ECO:0007669"/>
    <property type="project" value="UniProtKB-UniRule"/>
</dbReference>